<organism evidence="2 3">
    <name type="scientific">Conexibacter woesei (strain DSM 14684 / CCUG 47730 / CIP 108061 / JCM 11494 / NBRC 100937 / ID131577)</name>
    <dbReference type="NCBI Taxonomy" id="469383"/>
    <lineage>
        <taxon>Bacteria</taxon>
        <taxon>Bacillati</taxon>
        <taxon>Actinomycetota</taxon>
        <taxon>Thermoleophilia</taxon>
        <taxon>Solirubrobacterales</taxon>
        <taxon>Conexibacteraceae</taxon>
        <taxon>Conexibacter</taxon>
    </lineage>
</organism>
<evidence type="ECO:0000313" key="3">
    <source>
        <dbReference type="Proteomes" id="UP000008229"/>
    </source>
</evidence>
<protein>
    <submittedName>
        <fullName evidence="2">Uncharacterized protein</fullName>
    </submittedName>
</protein>
<keyword evidence="3" id="KW-1185">Reference proteome</keyword>
<feature type="compositionally biased region" description="Low complexity" evidence="1">
    <location>
        <begin position="256"/>
        <end position="279"/>
    </location>
</feature>
<dbReference type="AlphaFoldDB" id="D3F217"/>
<dbReference type="Proteomes" id="UP000008229">
    <property type="component" value="Chromosome"/>
</dbReference>
<dbReference type="EMBL" id="CP001854">
    <property type="protein sequence ID" value="ADB50192.1"/>
    <property type="molecule type" value="Genomic_DNA"/>
</dbReference>
<feature type="region of interest" description="Disordered" evidence="1">
    <location>
        <begin position="253"/>
        <end position="279"/>
    </location>
</feature>
<evidence type="ECO:0000256" key="1">
    <source>
        <dbReference type="SAM" id="MobiDB-lite"/>
    </source>
</evidence>
<evidence type="ECO:0000313" key="2">
    <source>
        <dbReference type="EMBL" id="ADB50192.1"/>
    </source>
</evidence>
<proteinExistence type="predicted"/>
<gene>
    <name evidence="2" type="ordered locus">Cwoe_1765</name>
</gene>
<reference evidence="3" key="2">
    <citation type="submission" date="2010-01" db="EMBL/GenBank/DDBJ databases">
        <title>The complete genome of Conexibacter woesei DSM 14684.</title>
        <authorList>
            <consortium name="US DOE Joint Genome Institute (JGI-PGF)"/>
            <person name="Lucas S."/>
            <person name="Copeland A."/>
            <person name="Lapidus A."/>
            <person name="Glavina del Rio T."/>
            <person name="Dalin E."/>
            <person name="Tice H."/>
            <person name="Bruce D."/>
            <person name="Goodwin L."/>
            <person name="Pitluck S."/>
            <person name="Kyrpides N."/>
            <person name="Mavromatis K."/>
            <person name="Ivanova N."/>
            <person name="Mikhailova N."/>
            <person name="Chertkov O."/>
            <person name="Brettin T."/>
            <person name="Detter J.C."/>
            <person name="Han C."/>
            <person name="Larimer F."/>
            <person name="Land M."/>
            <person name="Hauser L."/>
            <person name="Markowitz V."/>
            <person name="Cheng J.-F."/>
            <person name="Hugenholtz P."/>
            <person name="Woyke T."/>
            <person name="Wu D."/>
            <person name="Pukall R."/>
            <person name="Steenblock K."/>
            <person name="Schneider S."/>
            <person name="Klenk H.-P."/>
            <person name="Eisen J.A."/>
        </authorList>
    </citation>
    <scope>NUCLEOTIDE SEQUENCE [LARGE SCALE GENOMIC DNA]</scope>
    <source>
        <strain evidence="3">DSM 14684 / CIP 108061 / JCM 11494 / NBRC 100937 / ID131577</strain>
    </source>
</reference>
<accession>D3F217</accession>
<dbReference type="KEGG" id="cwo:Cwoe_1765"/>
<name>D3F217_CONWI</name>
<reference evidence="2 3" key="1">
    <citation type="journal article" date="2010" name="Stand. Genomic Sci.">
        <title>Complete genome sequence of Conexibacter woesei type strain (ID131577).</title>
        <authorList>
            <person name="Pukall R."/>
            <person name="Lapidus A."/>
            <person name="Glavina Del Rio T."/>
            <person name="Copeland A."/>
            <person name="Tice H."/>
            <person name="Cheng J.-F."/>
            <person name="Lucas S."/>
            <person name="Chen F."/>
            <person name="Nolan M."/>
            <person name="Bruce D."/>
            <person name="Goodwin L."/>
            <person name="Pitluck S."/>
            <person name="Mavromatis K."/>
            <person name="Ivanova N."/>
            <person name="Ovchinnikova G."/>
            <person name="Pati A."/>
            <person name="Chen A."/>
            <person name="Palaniappan K."/>
            <person name="Land M."/>
            <person name="Hauser L."/>
            <person name="Chang Y.-J."/>
            <person name="Jeffries C.D."/>
            <person name="Chain P."/>
            <person name="Meincke L."/>
            <person name="Sims D."/>
            <person name="Brettin T."/>
            <person name="Detter J.C."/>
            <person name="Rohde M."/>
            <person name="Goeker M."/>
            <person name="Bristow J."/>
            <person name="Eisen J.A."/>
            <person name="Markowitz V."/>
            <person name="Kyrpides N.C."/>
            <person name="Klenk H.-P."/>
            <person name="Hugenholtz P."/>
        </authorList>
    </citation>
    <scope>NUCLEOTIDE SEQUENCE [LARGE SCALE GENOMIC DNA]</scope>
    <source>
        <strain evidence="3">DSM 14684 / CIP 108061 / JCM 11494 / NBRC 100937 / ID131577</strain>
    </source>
</reference>
<dbReference type="STRING" id="469383.Cwoe_1765"/>
<sequence length="279" mass="29276" precursor="true">MARVSVSGRSVFTLRHPAGWAFTGWYTLVYHRLMSSRGRILSLAAASALLLATAPAAMAAESGITGKISPNKGPVGTPLDLSIAFTITPAAGEQPTVAKAVLDFPNNAVHNGKLFPSCTAAQINAKRGRFTSCPKGSQVGKGSLRADVPNADVYNVPGRVTIFNGAGGKSLTVHIYATNPVLISEAFDAPLVKTSGRYGYRLTANVPDTLQEISDGWFAVLKRFNTTVGATRTVRGRKRGFIEAKRCPSGGRAPIGGSFSFRSGTGSPTSTTGFISCRP</sequence>
<dbReference type="HOGENOM" id="CLU_1118668_0_0_11"/>